<proteinExistence type="predicted"/>
<accession>A0ABQ4NBW3</accession>
<feature type="domain" description="ABC transmembrane type-1" evidence="8">
    <location>
        <begin position="87"/>
        <end position="231"/>
    </location>
</feature>
<reference evidence="9 10" key="1">
    <citation type="submission" date="2021-04" db="EMBL/GenBank/DDBJ databases">
        <title>Draft genome sequence of Paenibacillus cisolokensis, LC2-13A.</title>
        <authorList>
            <person name="Uke A."/>
            <person name="Chhe C."/>
            <person name="Baramee S."/>
            <person name="Kosugi A."/>
        </authorList>
    </citation>
    <scope>NUCLEOTIDE SEQUENCE [LARGE SCALE GENOMIC DNA]</scope>
    <source>
        <strain evidence="9 10">LC2-13A</strain>
    </source>
</reference>
<keyword evidence="2" id="KW-0813">Transport</keyword>
<dbReference type="SUPFAM" id="SSF161098">
    <property type="entry name" value="MetI-like"/>
    <property type="match status" value="1"/>
</dbReference>
<feature type="transmembrane region" description="Helical" evidence="7">
    <location>
        <begin position="176"/>
        <end position="202"/>
    </location>
</feature>
<feature type="transmembrane region" description="Helical" evidence="7">
    <location>
        <begin position="122"/>
        <end position="145"/>
    </location>
</feature>
<evidence type="ECO:0000256" key="2">
    <source>
        <dbReference type="ARBA" id="ARBA00022448"/>
    </source>
</evidence>
<keyword evidence="6 7" id="KW-0472">Membrane</keyword>
<evidence type="ECO:0000256" key="1">
    <source>
        <dbReference type="ARBA" id="ARBA00004651"/>
    </source>
</evidence>
<gene>
    <name evidence="9" type="ORF">PACILC2_42770</name>
</gene>
<dbReference type="PROSITE" id="PS50928">
    <property type="entry name" value="ABC_TM1"/>
    <property type="match status" value="1"/>
</dbReference>
<comment type="caution">
    <text evidence="9">The sequence shown here is derived from an EMBL/GenBank/DDBJ whole genome shotgun (WGS) entry which is preliminary data.</text>
</comment>
<keyword evidence="10" id="KW-1185">Reference proteome</keyword>
<evidence type="ECO:0000256" key="6">
    <source>
        <dbReference type="ARBA" id="ARBA00023136"/>
    </source>
</evidence>
<dbReference type="PANTHER" id="PTHR43005">
    <property type="entry name" value="BLR7065 PROTEIN"/>
    <property type="match status" value="1"/>
</dbReference>
<comment type="subcellular location">
    <subcellularLocation>
        <location evidence="1">Cell membrane</location>
        <topology evidence="1">Multi-pass membrane protein</topology>
    </subcellularLocation>
</comment>
<sequence length="231" mass="26418">MESSVEANVRVQRQRQLKQSLARWAESPYLFILPYAVLFSLLIVLPVAVAIALSFTYFNTVEFPKFVGFQNYIDLFTGDTVFLQHAVSNTLLYAVIVGPIGYILAFLLAWMLSQVPHNIRTIYTVIIYSPSVTGPVMMAVVWRVLFSGDRAGYLNYWLLNMNFIQEPLQWLKSPDLLVPIMIFIGLWGSMGVGFLAMLAGLLNIDRTLYEAAYIDGIQNRWQEIFISLFRR</sequence>
<keyword evidence="3" id="KW-1003">Cell membrane</keyword>
<dbReference type="CDD" id="cd06261">
    <property type="entry name" value="TM_PBP2"/>
    <property type="match status" value="1"/>
</dbReference>
<evidence type="ECO:0000256" key="4">
    <source>
        <dbReference type="ARBA" id="ARBA00022692"/>
    </source>
</evidence>
<evidence type="ECO:0000313" key="10">
    <source>
        <dbReference type="Proteomes" id="UP000680304"/>
    </source>
</evidence>
<dbReference type="InterPro" id="IPR000515">
    <property type="entry name" value="MetI-like"/>
</dbReference>
<protein>
    <recommendedName>
        <fullName evidence="8">ABC transmembrane type-1 domain-containing protein</fullName>
    </recommendedName>
</protein>
<feature type="transmembrane region" description="Helical" evidence="7">
    <location>
        <begin position="91"/>
        <end position="110"/>
    </location>
</feature>
<evidence type="ECO:0000313" key="9">
    <source>
        <dbReference type="EMBL" id="GIQ65709.1"/>
    </source>
</evidence>
<evidence type="ECO:0000256" key="3">
    <source>
        <dbReference type="ARBA" id="ARBA00022475"/>
    </source>
</evidence>
<dbReference type="RefSeq" id="WP_244863652.1">
    <property type="nucleotide sequence ID" value="NZ_BOVJ01000146.1"/>
</dbReference>
<evidence type="ECO:0000256" key="5">
    <source>
        <dbReference type="ARBA" id="ARBA00022989"/>
    </source>
</evidence>
<dbReference type="PANTHER" id="PTHR43005:SF1">
    <property type="entry name" value="SPERMIDINE_PUTRESCINE TRANSPORT SYSTEM PERMEASE PROTEIN"/>
    <property type="match status" value="1"/>
</dbReference>
<evidence type="ECO:0000256" key="7">
    <source>
        <dbReference type="SAM" id="Phobius"/>
    </source>
</evidence>
<dbReference type="Proteomes" id="UP000680304">
    <property type="component" value="Unassembled WGS sequence"/>
</dbReference>
<keyword evidence="4 7" id="KW-0812">Transmembrane</keyword>
<dbReference type="EMBL" id="BOVJ01000146">
    <property type="protein sequence ID" value="GIQ65709.1"/>
    <property type="molecule type" value="Genomic_DNA"/>
</dbReference>
<name>A0ABQ4NBW3_9BACL</name>
<keyword evidence="5 7" id="KW-1133">Transmembrane helix</keyword>
<feature type="transmembrane region" description="Helical" evidence="7">
    <location>
        <begin position="29"/>
        <end position="58"/>
    </location>
</feature>
<dbReference type="InterPro" id="IPR035906">
    <property type="entry name" value="MetI-like_sf"/>
</dbReference>
<organism evidence="9 10">
    <name type="scientific">Paenibacillus cisolokensis</name>
    <dbReference type="NCBI Taxonomy" id="1658519"/>
    <lineage>
        <taxon>Bacteria</taxon>
        <taxon>Bacillati</taxon>
        <taxon>Bacillota</taxon>
        <taxon>Bacilli</taxon>
        <taxon>Bacillales</taxon>
        <taxon>Paenibacillaceae</taxon>
        <taxon>Paenibacillus</taxon>
    </lineage>
</organism>
<evidence type="ECO:0000259" key="8">
    <source>
        <dbReference type="PROSITE" id="PS50928"/>
    </source>
</evidence>
<dbReference type="Gene3D" id="1.10.3720.10">
    <property type="entry name" value="MetI-like"/>
    <property type="match status" value="1"/>
</dbReference>